<dbReference type="InterPro" id="IPR009207">
    <property type="entry name" value="SET7_MeTrfase"/>
</dbReference>
<evidence type="ECO:0000313" key="2">
    <source>
        <dbReference type="EMBL" id="MFK2825196.1"/>
    </source>
</evidence>
<dbReference type="Pfam" id="PF00856">
    <property type="entry name" value="SET"/>
    <property type="match status" value="1"/>
</dbReference>
<keyword evidence="3" id="KW-1185">Reference proteome</keyword>
<dbReference type="SMART" id="SM00317">
    <property type="entry name" value="SET"/>
    <property type="match status" value="1"/>
</dbReference>
<feature type="domain" description="SET" evidence="1">
    <location>
        <begin position="2"/>
        <end position="111"/>
    </location>
</feature>
<dbReference type="Gene3D" id="2.170.270.10">
    <property type="entry name" value="SET domain"/>
    <property type="match status" value="1"/>
</dbReference>
<comment type="caution">
    <text evidence="2">The sequence shown here is derived from an EMBL/GenBank/DDBJ whole genome shotgun (WGS) entry which is preliminary data.</text>
</comment>
<protein>
    <submittedName>
        <fullName evidence="2">SET domain-containing protein</fullName>
    </submittedName>
</protein>
<name>A0ABW8I6R7_9BACI</name>
<sequence>MGLIYIKNTEKYGNGVYAGRDIKTGELIEVSPILVSDKTEWKYLRKTVLVDYCFSWGKNYKHTAIALGYGALFNHSYTPNALFDYNEDNLSIDFYARNDIKKDEEITINYNGDPDDRSALWFDVID</sequence>
<dbReference type="InterPro" id="IPR001214">
    <property type="entry name" value="SET_dom"/>
</dbReference>
<dbReference type="PIRSF" id="PIRSF022536">
    <property type="entry name" value="A612L_SET"/>
    <property type="match status" value="1"/>
</dbReference>
<evidence type="ECO:0000259" key="1">
    <source>
        <dbReference type="PROSITE" id="PS50280"/>
    </source>
</evidence>
<dbReference type="InterPro" id="IPR046341">
    <property type="entry name" value="SET_dom_sf"/>
</dbReference>
<dbReference type="PROSITE" id="PS50280">
    <property type="entry name" value="SET"/>
    <property type="match status" value="1"/>
</dbReference>
<dbReference type="SUPFAM" id="SSF82199">
    <property type="entry name" value="SET domain"/>
    <property type="match status" value="1"/>
</dbReference>
<dbReference type="RefSeq" id="WP_404315483.1">
    <property type="nucleotide sequence ID" value="NZ_JAUIYO010000002.1"/>
</dbReference>
<evidence type="ECO:0000313" key="3">
    <source>
        <dbReference type="Proteomes" id="UP001619911"/>
    </source>
</evidence>
<accession>A0ABW8I6R7</accession>
<proteinExistence type="predicted"/>
<dbReference type="Proteomes" id="UP001619911">
    <property type="component" value="Unassembled WGS sequence"/>
</dbReference>
<gene>
    <name evidence="2" type="ORF">QYG89_05785</name>
</gene>
<reference evidence="2 3" key="1">
    <citation type="submission" date="2023-07" db="EMBL/GenBank/DDBJ databases">
        <title>Bacillus lucianemedeirus sp. nov, a new species isolated from an immunobiological production facility.</title>
        <authorList>
            <person name="Costa L.V."/>
            <person name="Miranda R.V.S.L."/>
            <person name="Brandao M.L.L."/>
            <person name="Reis C.M.F."/>
            <person name="Frazao A.M."/>
            <person name="Cruz F.V."/>
            <person name="Baio P.V.P."/>
            <person name="Veras J.F.C."/>
            <person name="Ramos J.N."/>
            <person name="Vieira V."/>
        </authorList>
    </citation>
    <scope>NUCLEOTIDE SEQUENCE [LARGE SCALE GENOMIC DNA]</scope>
    <source>
        <strain evidence="2 3">B190/17</strain>
    </source>
</reference>
<dbReference type="EMBL" id="JAUIYO010000002">
    <property type="protein sequence ID" value="MFK2825196.1"/>
    <property type="molecule type" value="Genomic_DNA"/>
</dbReference>
<dbReference type="CDD" id="cd10540">
    <property type="entry name" value="SET_SpSet7-like"/>
    <property type="match status" value="1"/>
</dbReference>
<organism evidence="2 3">
    <name type="scientific">Bacillus lumedeiriae</name>
    <dbReference type="NCBI Taxonomy" id="3058829"/>
    <lineage>
        <taxon>Bacteria</taxon>
        <taxon>Bacillati</taxon>
        <taxon>Bacillota</taxon>
        <taxon>Bacilli</taxon>
        <taxon>Bacillales</taxon>
        <taxon>Bacillaceae</taxon>
        <taxon>Bacillus</taxon>
    </lineage>
</organism>